<feature type="coiled-coil region" evidence="3">
    <location>
        <begin position="231"/>
        <end position="341"/>
    </location>
</feature>
<keyword evidence="2 3" id="KW-0175">Coiled coil</keyword>
<dbReference type="GO" id="GO:0009904">
    <property type="term" value="P:chloroplast accumulation movement"/>
    <property type="evidence" value="ECO:0007669"/>
    <property type="project" value="TreeGrafter"/>
</dbReference>
<evidence type="ECO:0000256" key="1">
    <source>
        <dbReference type="ARBA" id="ARBA00005485"/>
    </source>
</evidence>
<dbReference type="FunFam" id="1.10.287.1490:FF:000027">
    <property type="entry name" value="Myosin heavy chain-like"/>
    <property type="match status" value="1"/>
</dbReference>
<dbReference type="Proteomes" id="UP001231189">
    <property type="component" value="Unassembled WGS sequence"/>
</dbReference>
<dbReference type="GO" id="GO:0009903">
    <property type="term" value="P:chloroplast avoidance movement"/>
    <property type="evidence" value="ECO:0007669"/>
    <property type="project" value="TreeGrafter"/>
</dbReference>
<comment type="similarity">
    <text evidence="1">Belongs to the WEB family.</text>
</comment>
<dbReference type="InterPro" id="IPR008545">
    <property type="entry name" value="Web"/>
</dbReference>
<dbReference type="Pfam" id="PF05701">
    <property type="entry name" value="WEMBL"/>
    <property type="match status" value="2"/>
</dbReference>
<reference evidence="5" key="1">
    <citation type="submission" date="2023-07" db="EMBL/GenBank/DDBJ databases">
        <title>A chromosome-level genome assembly of Lolium multiflorum.</title>
        <authorList>
            <person name="Chen Y."/>
            <person name="Copetti D."/>
            <person name="Kolliker R."/>
            <person name="Studer B."/>
        </authorList>
    </citation>
    <scope>NUCLEOTIDE SEQUENCE</scope>
    <source>
        <strain evidence="5">02402/16</strain>
        <tissue evidence="5">Leaf</tissue>
    </source>
</reference>
<evidence type="ECO:0000256" key="2">
    <source>
        <dbReference type="ARBA" id="ARBA00023054"/>
    </source>
</evidence>
<protein>
    <recommendedName>
        <fullName evidence="7">WEB family protein</fullName>
    </recommendedName>
</protein>
<comment type="caution">
    <text evidence="5">The sequence shown here is derived from an EMBL/GenBank/DDBJ whole genome shotgun (WGS) entry which is preliminary data.</text>
</comment>
<evidence type="ECO:0000313" key="5">
    <source>
        <dbReference type="EMBL" id="KAK1677924.1"/>
    </source>
</evidence>
<feature type="compositionally biased region" description="Basic and acidic residues" evidence="4">
    <location>
        <begin position="473"/>
        <end position="485"/>
    </location>
</feature>
<name>A0AAD8T9V4_LOLMU</name>
<organism evidence="5 6">
    <name type="scientific">Lolium multiflorum</name>
    <name type="common">Italian ryegrass</name>
    <name type="synonym">Lolium perenne subsp. multiflorum</name>
    <dbReference type="NCBI Taxonomy" id="4521"/>
    <lineage>
        <taxon>Eukaryota</taxon>
        <taxon>Viridiplantae</taxon>
        <taxon>Streptophyta</taxon>
        <taxon>Embryophyta</taxon>
        <taxon>Tracheophyta</taxon>
        <taxon>Spermatophyta</taxon>
        <taxon>Magnoliopsida</taxon>
        <taxon>Liliopsida</taxon>
        <taxon>Poales</taxon>
        <taxon>Poaceae</taxon>
        <taxon>BOP clade</taxon>
        <taxon>Pooideae</taxon>
        <taxon>Poodae</taxon>
        <taxon>Poeae</taxon>
        <taxon>Poeae Chloroplast Group 2 (Poeae type)</taxon>
        <taxon>Loliodinae</taxon>
        <taxon>Loliinae</taxon>
        <taxon>Lolium</taxon>
    </lineage>
</organism>
<dbReference type="PANTHER" id="PTHR32054:SF4">
    <property type="entry name" value="OS07G0677900 PROTEIN"/>
    <property type="match status" value="1"/>
</dbReference>
<feature type="region of interest" description="Disordered" evidence="4">
    <location>
        <begin position="473"/>
        <end position="505"/>
    </location>
</feature>
<feature type="region of interest" description="Disordered" evidence="4">
    <location>
        <begin position="171"/>
        <end position="200"/>
    </location>
</feature>
<dbReference type="EMBL" id="JAUUTY010000002">
    <property type="protein sequence ID" value="KAK1677924.1"/>
    <property type="molecule type" value="Genomic_DNA"/>
</dbReference>
<proteinExistence type="inferred from homology"/>
<dbReference type="PANTHER" id="PTHR32054">
    <property type="entry name" value="HEAVY CHAIN, PUTATIVE, EXPRESSED-RELATED-RELATED"/>
    <property type="match status" value="1"/>
</dbReference>
<sequence>MTGEVLQDLPAAASAVGGGRAEIDTSAPFESVREAVDRFGGSAAWSSHLVRRIFAHHKKQDQRAVLGAEDGEQCVSLEEQTAQLEKELGDKERETLDVLKELESAKRVIADLKLKILKKTIEILQPVQPEEKRQPEGSCCIADTEVHTAEHGEEKLYEGNGEADVEMCGGLSEQEKKPEESCCTTEVPTAEPEEEKLSEGNAEADVEMCGGLDEHSHSQQPHPAASVLMELERAKSNLNRTTSDLAAIRASIESLRNDILTEKMLVERRREKVSSNATLVSSLEEELDQTTQQVQTLKDLQRRRQDPSDIFIEIKRMTSEIEQLRNAANASRSEAMMLAAEIEQTKATIGTAEVRCLAAKKMEEAARAAEALALAEIKALLSSEASAEDLQGTDGVSLSVEEYFELASKAREADEISRIKIAAAMVHVDEANQSKSESLTRLEEAKLEVEECKRALQEALKRVDTANRAKFAAEESLRRGRSESGHKRRSLRGSPRFKHAAHRHKDSHCTDIVDVSSNSLKPTLSIGQILSMKLMGPDGYDKSVSDDTSETSNVSLGQILNRRQAILYNSDTSANKKFSGKRKKFAFTGLSVFLAKQAKSKKKRGSD</sequence>
<feature type="coiled-coil region" evidence="3">
    <location>
        <begin position="428"/>
        <end position="469"/>
    </location>
</feature>
<dbReference type="Gene3D" id="1.10.287.1490">
    <property type="match status" value="1"/>
</dbReference>
<keyword evidence="6" id="KW-1185">Reference proteome</keyword>
<feature type="compositionally biased region" description="Acidic residues" evidence="4">
    <location>
        <begin position="191"/>
        <end position="200"/>
    </location>
</feature>
<evidence type="ECO:0000256" key="4">
    <source>
        <dbReference type="SAM" id="MobiDB-lite"/>
    </source>
</evidence>
<accession>A0AAD8T9V4</accession>
<feature type="compositionally biased region" description="Basic residues" evidence="4">
    <location>
        <begin position="486"/>
        <end position="505"/>
    </location>
</feature>
<evidence type="ECO:0000313" key="6">
    <source>
        <dbReference type="Proteomes" id="UP001231189"/>
    </source>
</evidence>
<dbReference type="AlphaFoldDB" id="A0AAD8T9V4"/>
<gene>
    <name evidence="5" type="ORF">QYE76_038772</name>
</gene>
<dbReference type="GO" id="GO:0005829">
    <property type="term" value="C:cytosol"/>
    <property type="evidence" value="ECO:0007669"/>
    <property type="project" value="TreeGrafter"/>
</dbReference>
<evidence type="ECO:0008006" key="7">
    <source>
        <dbReference type="Google" id="ProtNLM"/>
    </source>
</evidence>
<evidence type="ECO:0000256" key="3">
    <source>
        <dbReference type="SAM" id="Coils"/>
    </source>
</evidence>